<feature type="non-terminal residue" evidence="2">
    <location>
        <position position="130"/>
    </location>
</feature>
<evidence type="ECO:0000256" key="1">
    <source>
        <dbReference type="SAM" id="MobiDB-lite"/>
    </source>
</evidence>
<organism evidence="2 3">
    <name type="scientific">Prorocentrum cordatum</name>
    <dbReference type="NCBI Taxonomy" id="2364126"/>
    <lineage>
        <taxon>Eukaryota</taxon>
        <taxon>Sar</taxon>
        <taxon>Alveolata</taxon>
        <taxon>Dinophyceae</taxon>
        <taxon>Prorocentrales</taxon>
        <taxon>Prorocentraceae</taxon>
        <taxon>Prorocentrum</taxon>
    </lineage>
</organism>
<proteinExistence type="predicted"/>
<evidence type="ECO:0000313" key="2">
    <source>
        <dbReference type="EMBL" id="CAK0861586.1"/>
    </source>
</evidence>
<comment type="caution">
    <text evidence="2">The sequence shown here is derived from an EMBL/GenBank/DDBJ whole genome shotgun (WGS) entry which is preliminary data.</text>
</comment>
<feature type="compositionally biased region" description="Basic and acidic residues" evidence="1">
    <location>
        <begin position="46"/>
        <end position="67"/>
    </location>
</feature>
<evidence type="ECO:0000313" key="3">
    <source>
        <dbReference type="Proteomes" id="UP001189429"/>
    </source>
</evidence>
<feature type="region of interest" description="Disordered" evidence="1">
    <location>
        <begin position="1"/>
        <end position="32"/>
    </location>
</feature>
<protein>
    <submittedName>
        <fullName evidence="2">Uncharacterized protein</fullName>
    </submittedName>
</protein>
<keyword evidence="3" id="KW-1185">Reference proteome</keyword>
<dbReference type="EMBL" id="CAUYUJ010016073">
    <property type="protein sequence ID" value="CAK0861586.1"/>
    <property type="molecule type" value="Genomic_DNA"/>
</dbReference>
<accession>A0ABN9UNT4</accession>
<dbReference type="Proteomes" id="UP001189429">
    <property type="component" value="Unassembled WGS sequence"/>
</dbReference>
<reference evidence="2" key="1">
    <citation type="submission" date="2023-10" db="EMBL/GenBank/DDBJ databases">
        <authorList>
            <person name="Chen Y."/>
            <person name="Shah S."/>
            <person name="Dougan E. K."/>
            <person name="Thang M."/>
            <person name="Chan C."/>
        </authorList>
    </citation>
    <scope>NUCLEOTIDE SEQUENCE [LARGE SCALE GENOMIC DNA]</scope>
</reference>
<name>A0ABN9UNT4_9DINO</name>
<gene>
    <name evidence="2" type="ORF">PCOR1329_LOCUS50212</name>
</gene>
<feature type="region of interest" description="Disordered" evidence="1">
    <location>
        <begin position="46"/>
        <end position="104"/>
    </location>
</feature>
<sequence>MADEMRAKAAQNRDRAAASVRFSKDGATAEEKEAEARLFEARLAEASERREREAARLAGVKEECKDELPDEQPPPQSLAAPVAAPAPAPAVKEEGPDAAGSRSDAEQWAALLLDVARARLGKRKAVQSED</sequence>